<reference evidence="2" key="1">
    <citation type="journal article" date="2019" name="Int. J. Syst. Evol. Microbiol.">
        <title>The Global Catalogue of Microorganisms (GCM) 10K type strain sequencing project: providing services to taxonomists for standard genome sequencing and annotation.</title>
        <authorList>
            <consortium name="The Broad Institute Genomics Platform"/>
            <consortium name="The Broad Institute Genome Sequencing Center for Infectious Disease"/>
            <person name="Wu L."/>
            <person name="Ma J."/>
        </authorList>
    </citation>
    <scope>NUCLEOTIDE SEQUENCE [LARGE SCALE GENOMIC DNA]</scope>
    <source>
        <strain evidence="2">CGMCC 1.12470</strain>
    </source>
</reference>
<keyword evidence="1" id="KW-0548">Nucleotidyltransferase</keyword>
<name>A0ABW4ILR6_9ACTN</name>
<comment type="caution">
    <text evidence="1">The sequence shown here is derived from an EMBL/GenBank/DDBJ whole genome shotgun (WGS) entry which is preliminary data.</text>
</comment>
<dbReference type="InterPro" id="IPR043502">
    <property type="entry name" value="DNA/RNA_pol_sf"/>
</dbReference>
<dbReference type="SUPFAM" id="SSF56672">
    <property type="entry name" value="DNA/RNA polymerases"/>
    <property type="match status" value="1"/>
</dbReference>
<dbReference type="Proteomes" id="UP001597261">
    <property type="component" value="Unassembled WGS sequence"/>
</dbReference>
<proteinExistence type="predicted"/>
<evidence type="ECO:0000313" key="2">
    <source>
        <dbReference type="Proteomes" id="UP001597261"/>
    </source>
</evidence>
<evidence type="ECO:0000313" key="1">
    <source>
        <dbReference type="EMBL" id="MFD1658230.1"/>
    </source>
</evidence>
<dbReference type="InterPro" id="IPR051083">
    <property type="entry name" value="GrpII_Intron_Splice-Mob/Def"/>
</dbReference>
<dbReference type="EMBL" id="JBHUDX010000020">
    <property type="protein sequence ID" value="MFD1658230.1"/>
    <property type="molecule type" value="Genomic_DNA"/>
</dbReference>
<gene>
    <name evidence="1" type="ORF">ACFSL4_08385</name>
</gene>
<organism evidence="1 2">
    <name type="scientific">Streptomyces caeni</name>
    <dbReference type="NCBI Taxonomy" id="2307231"/>
    <lineage>
        <taxon>Bacteria</taxon>
        <taxon>Bacillati</taxon>
        <taxon>Actinomycetota</taxon>
        <taxon>Actinomycetes</taxon>
        <taxon>Kitasatosporales</taxon>
        <taxon>Streptomycetaceae</taxon>
        <taxon>Streptomyces</taxon>
    </lineage>
</organism>
<keyword evidence="1" id="KW-0808">Transferase</keyword>
<keyword evidence="1" id="KW-0695">RNA-directed DNA polymerase</keyword>
<accession>A0ABW4ILR6</accession>
<dbReference type="PANTHER" id="PTHR34047:SF8">
    <property type="entry name" value="PROTEIN YKFC"/>
    <property type="match status" value="1"/>
</dbReference>
<protein>
    <submittedName>
        <fullName evidence="1">Group II intron reverse transcriptase/maturase</fullName>
    </submittedName>
</protein>
<sequence length="126" mass="13757">MQTKLHRWAAADPGRRFDDLFNFVYDPATLVMAFDRVAGNQGANTPGVDGLTVVGVEEWIGVPGFLDDLRTALKDGSFRPLPVRERKIPKPGGSGKVRKLGIPALADRVVQAALKLVLEPIFEADF</sequence>
<dbReference type="GO" id="GO:0003964">
    <property type="term" value="F:RNA-directed DNA polymerase activity"/>
    <property type="evidence" value="ECO:0007669"/>
    <property type="project" value="UniProtKB-KW"/>
</dbReference>
<dbReference type="PANTHER" id="PTHR34047">
    <property type="entry name" value="NUCLEAR INTRON MATURASE 1, MITOCHONDRIAL-RELATED"/>
    <property type="match status" value="1"/>
</dbReference>
<feature type="non-terminal residue" evidence="1">
    <location>
        <position position="126"/>
    </location>
</feature>
<keyword evidence="2" id="KW-1185">Reference proteome</keyword>